<keyword evidence="20" id="KW-1185">Reference proteome</keyword>
<evidence type="ECO:0000256" key="2">
    <source>
        <dbReference type="ARBA" id="ARBA00007769"/>
    </source>
</evidence>
<evidence type="ECO:0000256" key="6">
    <source>
        <dbReference type="ARBA" id="ARBA00022532"/>
    </source>
</evidence>
<evidence type="ECO:0000256" key="17">
    <source>
        <dbReference type="PIRSR" id="PIRSR604439-5"/>
    </source>
</evidence>
<dbReference type="Gene3D" id="3.40.718.10">
    <property type="entry name" value="Isopropylmalate Dehydrogenase"/>
    <property type="match status" value="1"/>
</dbReference>
<dbReference type="GO" id="GO:0051287">
    <property type="term" value="F:NAD binding"/>
    <property type="evidence" value="ECO:0007669"/>
    <property type="project" value="InterPro"/>
</dbReference>
<dbReference type="PANTHER" id="PTHR43504">
    <property type="entry name" value="ISOCITRATE DEHYDROGENASE [NADP]"/>
    <property type="match status" value="1"/>
</dbReference>
<evidence type="ECO:0000256" key="4">
    <source>
        <dbReference type="ARBA" id="ARBA00013013"/>
    </source>
</evidence>
<dbReference type="PANTHER" id="PTHR43504:SF1">
    <property type="entry name" value="ISOCITRATE DEHYDROGENASE [NADP]"/>
    <property type="match status" value="1"/>
</dbReference>
<keyword evidence="8 15" id="KW-0460">Magnesium</keyword>
<feature type="domain" description="Isopropylmalate dehydrogenase-like" evidence="18">
    <location>
        <begin position="5"/>
        <end position="380"/>
    </location>
</feature>
<feature type="binding site" evidence="15">
    <location>
        <position position="275"/>
    </location>
    <ligand>
        <name>Mg(2+)</name>
        <dbReference type="ChEBI" id="CHEBI:18420"/>
    </ligand>
</feature>
<dbReference type="PROSITE" id="PS00470">
    <property type="entry name" value="IDH_IMDH"/>
    <property type="match status" value="1"/>
</dbReference>
<dbReference type="InterPro" id="IPR024084">
    <property type="entry name" value="IsoPropMal-DH-like_dom"/>
</dbReference>
<evidence type="ECO:0000256" key="3">
    <source>
        <dbReference type="ARBA" id="ARBA00011738"/>
    </source>
</evidence>
<evidence type="ECO:0000256" key="11">
    <source>
        <dbReference type="ARBA" id="ARBA00023211"/>
    </source>
</evidence>
<feature type="site" description="Critical for catalysis" evidence="16">
    <location>
        <position position="135"/>
    </location>
</feature>
<dbReference type="GO" id="GO:0000287">
    <property type="term" value="F:magnesium ion binding"/>
    <property type="evidence" value="ECO:0007669"/>
    <property type="project" value="InterPro"/>
</dbReference>
<sequence>MVEKVVYFIEGDGIGPEVWAAGRPVLDAAVAKAYGGEKKLVWKELLAGEKALRETGENLPQATLDALKGAELAMKGPLGTPVGKGFRSLNVTLRQMFDLYACIRPIKYFPGIESPVKHPERVDMVVFRENTEDVYAGIEWAAGTPEARRIVAFLRDEMGAKLDDLAAIGIKPMTEKGCKRLARRAVKFAIDQKRTSVTLVHKGNIMKYTEGGFRAWGYEMAASEFGQFTMTEAEAAEGATKPVVIKDRIADAMFQEALIRPEKYSVIATTNLNGDYISDALAAQVGGLGLAPGVNMSDTLAFFEATHGTAPTIAGKDMANPGSLILSGAMLLEHLGWFEAAQLVHGAVAAAIGARTVTVDLASQIEGAKAVGCKQFGEILQANL</sequence>
<comment type="cofactor">
    <cofactor evidence="1">
        <name>Mn(2+)</name>
        <dbReference type="ChEBI" id="CHEBI:29035"/>
    </cofactor>
</comment>
<evidence type="ECO:0000256" key="13">
    <source>
        <dbReference type="PIRSR" id="PIRSR604439-1"/>
    </source>
</evidence>
<dbReference type="EC" id="1.1.1.42" evidence="4"/>
<evidence type="ECO:0000259" key="18">
    <source>
        <dbReference type="SMART" id="SM01329"/>
    </source>
</evidence>
<gene>
    <name evidence="19" type="ORF">SAMN04488503_1134</name>
</gene>
<dbReference type="Proteomes" id="UP000198324">
    <property type="component" value="Unassembled WGS sequence"/>
</dbReference>
<comment type="subunit">
    <text evidence="3">Homodimer.</text>
</comment>
<accession>A0A238Z1H9</accession>
<evidence type="ECO:0000256" key="8">
    <source>
        <dbReference type="ARBA" id="ARBA00022842"/>
    </source>
</evidence>
<evidence type="ECO:0000256" key="15">
    <source>
        <dbReference type="PIRSR" id="PIRSR604439-3"/>
    </source>
</evidence>
<evidence type="ECO:0000256" key="7">
    <source>
        <dbReference type="ARBA" id="ARBA00022723"/>
    </source>
</evidence>
<evidence type="ECO:0000256" key="12">
    <source>
        <dbReference type="ARBA" id="ARBA00023554"/>
    </source>
</evidence>
<dbReference type="AlphaFoldDB" id="A0A238Z1H9"/>
<evidence type="ECO:0000313" key="19">
    <source>
        <dbReference type="EMBL" id="SNR76704.1"/>
    </source>
</evidence>
<dbReference type="InterPro" id="IPR004439">
    <property type="entry name" value="Isocitrate_DH_NADP_dimer_prok"/>
</dbReference>
<comment type="similarity">
    <text evidence="2">Belongs to the isocitrate and isopropylmalate dehydrogenases family.</text>
</comment>
<organism evidence="19 20">
    <name type="scientific">Humidesulfovibrio mexicanus</name>
    <dbReference type="NCBI Taxonomy" id="147047"/>
    <lineage>
        <taxon>Bacteria</taxon>
        <taxon>Pseudomonadati</taxon>
        <taxon>Thermodesulfobacteriota</taxon>
        <taxon>Desulfovibrionia</taxon>
        <taxon>Desulfovibrionales</taxon>
        <taxon>Desulfovibrionaceae</taxon>
        <taxon>Humidesulfovibrio</taxon>
    </lineage>
</organism>
<evidence type="ECO:0000256" key="16">
    <source>
        <dbReference type="PIRSR" id="PIRSR604439-4"/>
    </source>
</evidence>
<evidence type="ECO:0000256" key="5">
    <source>
        <dbReference type="ARBA" id="ARBA00022435"/>
    </source>
</evidence>
<comment type="cofactor">
    <cofactor evidence="15">
        <name>Mg(2+)</name>
        <dbReference type="ChEBI" id="CHEBI:18420"/>
    </cofactor>
    <cofactor evidence="15">
        <name>Mn(2+)</name>
        <dbReference type="ChEBI" id="CHEBI:29035"/>
    </cofactor>
    <text evidence="15">Binds 1 Mg(2+) or Mn(2+) ion per subunit.</text>
</comment>
<dbReference type="Pfam" id="PF00180">
    <property type="entry name" value="Iso_dh"/>
    <property type="match status" value="1"/>
</dbReference>
<feature type="binding site" evidence="13">
    <location>
        <position position="94"/>
    </location>
    <ligand>
        <name>D-threo-isocitrate</name>
        <dbReference type="ChEBI" id="CHEBI:15562"/>
    </ligand>
</feature>
<keyword evidence="11 15" id="KW-0464">Manganese</keyword>
<dbReference type="InterPro" id="IPR019818">
    <property type="entry name" value="IsoCit/isopropylmalate_DH_CS"/>
</dbReference>
<feature type="site" description="Critical for catalysis" evidence="16">
    <location>
        <position position="202"/>
    </location>
</feature>
<evidence type="ECO:0000256" key="10">
    <source>
        <dbReference type="ARBA" id="ARBA00023002"/>
    </source>
</evidence>
<evidence type="ECO:0000256" key="9">
    <source>
        <dbReference type="ARBA" id="ARBA00022857"/>
    </source>
</evidence>
<dbReference type="GO" id="GO:0006097">
    <property type="term" value="P:glyoxylate cycle"/>
    <property type="evidence" value="ECO:0007669"/>
    <property type="project" value="UniProtKB-KW"/>
</dbReference>
<evidence type="ECO:0000256" key="1">
    <source>
        <dbReference type="ARBA" id="ARBA00001936"/>
    </source>
</evidence>
<keyword evidence="10" id="KW-0560">Oxidoreductase</keyword>
<feature type="binding site" evidence="13">
    <location>
        <position position="128"/>
    </location>
    <ligand>
        <name>D-threo-isocitrate</name>
        <dbReference type="ChEBI" id="CHEBI:15562"/>
    </ligand>
</feature>
<feature type="binding site" evidence="14">
    <location>
        <position position="320"/>
    </location>
    <ligand>
        <name>NADP(+)</name>
        <dbReference type="ChEBI" id="CHEBI:58349"/>
    </ligand>
</feature>
<feature type="modified residue" description="N6-acetyllysine" evidence="17">
    <location>
        <position position="117"/>
    </location>
</feature>
<protein>
    <recommendedName>
        <fullName evidence="4">isocitrate dehydrogenase (NADP(+))</fullName>
        <ecNumber evidence="4">1.1.1.42</ecNumber>
    </recommendedName>
</protein>
<proteinExistence type="inferred from homology"/>
<feature type="binding site" evidence="13">
    <location>
        <position position="88"/>
    </location>
    <ligand>
        <name>D-threo-isocitrate</name>
        <dbReference type="ChEBI" id="CHEBI:15562"/>
    </ligand>
</feature>
<dbReference type="SMART" id="SM01329">
    <property type="entry name" value="Iso_dh"/>
    <property type="match status" value="1"/>
</dbReference>
<keyword evidence="7" id="KW-0479">Metal-binding</keyword>
<dbReference type="SUPFAM" id="SSF53659">
    <property type="entry name" value="Isocitrate/Isopropylmalate dehydrogenase-like"/>
    <property type="match status" value="1"/>
</dbReference>
<dbReference type="GO" id="GO:0004450">
    <property type="term" value="F:isocitrate dehydrogenase (NADP+) activity"/>
    <property type="evidence" value="ECO:0007669"/>
    <property type="project" value="UniProtKB-EC"/>
</dbReference>
<keyword evidence="5" id="KW-0329">Glyoxylate bypass</keyword>
<feature type="modified residue" description="N6-succinyllysine" evidence="17">
    <location>
        <position position="75"/>
    </location>
</feature>
<name>A0A238Z1H9_9BACT</name>
<comment type="catalytic activity">
    <reaction evidence="12">
        <text>D-threo-isocitrate + NADP(+) = 2-oxoglutarate + CO2 + NADPH</text>
        <dbReference type="Rhea" id="RHEA:19629"/>
        <dbReference type="ChEBI" id="CHEBI:15562"/>
        <dbReference type="ChEBI" id="CHEBI:16526"/>
        <dbReference type="ChEBI" id="CHEBI:16810"/>
        <dbReference type="ChEBI" id="CHEBI:57783"/>
        <dbReference type="ChEBI" id="CHEBI:58349"/>
        <dbReference type="EC" id="1.1.1.42"/>
    </reaction>
</comment>
<feature type="binding site" evidence="13">
    <location>
        <position position="104"/>
    </location>
    <ligand>
        <name>D-threo-isocitrate</name>
        <dbReference type="ChEBI" id="CHEBI:15562"/>
    </ligand>
</feature>
<keyword evidence="9 14" id="KW-0521">NADP</keyword>
<dbReference type="NCBIfam" id="NF005425">
    <property type="entry name" value="PRK07006.1"/>
    <property type="match status" value="1"/>
</dbReference>
<reference evidence="19 20" key="1">
    <citation type="submission" date="2017-06" db="EMBL/GenBank/DDBJ databases">
        <authorList>
            <person name="Kim H.J."/>
            <person name="Triplett B.A."/>
        </authorList>
    </citation>
    <scope>NUCLEOTIDE SEQUENCE [LARGE SCALE GENOMIC DNA]</scope>
    <source>
        <strain evidence="19 20">DSM 13116</strain>
    </source>
</reference>
<evidence type="ECO:0000256" key="14">
    <source>
        <dbReference type="PIRSR" id="PIRSR604439-2"/>
    </source>
</evidence>
<feature type="modified residue" description="Phosphoserine" evidence="17">
    <location>
        <position position="88"/>
    </location>
</feature>
<feature type="binding site" evidence="13">
    <location>
        <position position="90"/>
    </location>
    <ligand>
        <name>D-threo-isocitrate</name>
        <dbReference type="ChEBI" id="CHEBI:15562"/>
    </ligand>
</feature>
<dbReference type="GO" id="GO:0006099">
    <property type="term" value="P:tricarboxylic acid cycle"/>
    <property type="evidence" value="ECO:0007669"/>
    <property type="project" value="UniProtKB-KW"/>
</dbReference>
<dbReference type="EMBL" id="FZOC01000002">
    <property type="protein sequence ID" value="SNR76704.1"/>
    <property type="molecule type" value="Genomic_DNA"/>
</dbReference>
<evidence type="ECO:0000313" key="20">
    <source>
        <dbReference type="Proteomes" id="UP000198324"/>
    </source>
</evidence>
<dbReference type="RefSeq" id="WP_179216898.1">
    <property type="nucleotide sequence ID" value="NZ_FZOC01000002.1"/>
</dbReference>
<keyword evidence="6" id="KW-0816">Tricarboxylic acid cycle</keyword>